<sequence length="140" mass="16065">MRFETTNYFKNNHSYKHVLSFGTFYLCENFYVAEINEGAHVDYENLKELMQDLVSFYGKNSKIGVIANRINAYSTNPQSFNKIDAEFNIVSASAFVLYSDLAFGNASIEKMITNKSIKRCESLDEAIEWISNLEELVLKS</sequence>
<dbReference type="RefSeq" id="WP_147130764.1">
    <property type="nucleotide sequence ID" value="NZ_VOSC01000005.1"/>
</dbReference>
<evidence type="ECO:0008006" key="3">
    <source>
        <dbReference type="Google" id="ProtNLM"/>
    </source>
</evidence>
<dbReference type="EMBL" id="VOSC01000005">
    <property type="protein sequence ID" value="TXE15230.1"/>
    <property type="molecule type" value="Genomic_DNA"/>
</dbReference>
<organism evidence="1 2">
    <name type="scientific">Seonamhaeicola algicola</name>
    <dbReference type="NCBI Taxonomy" id="1719036"/>
    <lineage>
        <taxon>Bacteria</taxon>
        <taxon>Pseudomonadati</taxon>
        <taxon>Bacteroidota</taxon>
        <taxon>Flavobacteriia</taxon>
        <taxon>Flavobacteriales</taxon>
        <taxon>Flavobacteriaceae</taxon>
    </lineage>
</organism>
<reference evidence="2" key="1">
    <citation type="submission" date="2019-08" db="EMBL/GenBank/DDBJ databases">
        <title>Seonamhaeicola sediminis sp. nov., isolated from marine sediment.</title>
        <authorList>
            <person name="Cao W.R."/>
        </authorList>
    </citation>
    <scope>NUCLEOTIDE SEQUENCE [LARGE SCALE GENOMIC DNA]</scope>
    <source>
        <strain evidence="2">Gy8</strain>
    </source>
</reference>
<keyword evidence="2" id="KW-1185">Reference proteome</keyword>
<protein>
    <recommendedName>
        <fullName evidence="3">STAS/SEC14 domain-containing protein</fullName>
    </recommendedName>
</protein>
<evidence type="ECO:0000313" key="1">
    <source>
        <dbReference type="EMBL" id="TXE15230.1"/>
    </source>
</evidence>
<name>A0A5C7B201_9FLAO</name>
<evidence type="ECO:0000313" key="2">
    <source>
        <dbReference type="Proteomes" id="UP000321790"/>
    </source>
</evidence>
<comment type="caution">
    <text evidence="1">The sequence shown here is derived from an EMBL/GenBank/DDBJ whole genome shotgun (WGS) entry which is preliminary data.</text>
</comment>
<dbReference type="Proteomes" id="UP000321790">
    <property type="component" value="Unassembled WGS sequence"/>
</dbReference>
<dbReference type="OrthoDB" id="1144611at2"/>
<dbReference type="AlphaFoldDB" id="A0A5C7B201"/>
<accession>A0A5C7B201</accession>
<proteinExistence type="predicted"/>
<gene>
    <name evidence="1" type="ORF">FUA26_01615</name>
</gene>